<keyword evidence="7" id="KW-1015">Disulfide bond</keyword>
<dbReference type="GO" id="GO:0005102">
    <property type="term" value="F:signaling receptor binding"/>
    <property type="evidence" value="ECO:0007669"/>
    <property type="project" value="InterPro"/>
</dbReference>
<dbReference type="SUPFAM" id="SSF58010">
    <property type="entry name" value="Fibrinogen coiled-coil and central regions"/>
    <property type="match status" value="1"/>
</dbReference>
<dbReference type="GO" id="GO:0005201">
    <property type="term" value="F:extracellular matrix structural constituent"/>
    <property type="evidence" value="ECO:0007669"/>
    <property type="project" value="TreeGrafter"/>
</dbReference>
<dbReference type="InterPro" id="IPR012290">
    <property type="entry name" value="Fibrinogen_a/b/g_coil_dom"/>
</dbReference>
<evidence type="ECO:0000256" key="9">
    <source>
        <dbReference type="SAM" id="MobiDB-lite"/>
    </source>
</evidence>
<comment type="subunit">
    <text evidence="8">Heterohexamer; disulfide linked. Contains 2 sets of 3 non-identical chains (alpha, beta and gamma). The 2 heterotrimers are in head to head conformation with the N-termini in a small central domain.</text>
</comment>
<dbReference type="GO" id="GO:0042730">
    <property type="term" value="P:fibrinolysis"/>
    <property type="evidence" value="ECO:0007669"/>
    <property type="project" value="TreeGrafter"/>
</dbReference>
<keyword evidence="13" id="KW-1185">Reference proteome</keyword>
<evidence type="ECO:0000256" key="4">
    <source>
        <dbReference type="ARBA" id="ARBA00022729"/>
    </source>
</evidence>
<organism evidence="12 13">
    <name type="scientific">Echeneis naucrates</name>
    <name type="common">Live sharksucker</name>
    <dbReference type="NCBI Taxonomy" id="173247"/>
    <lineage>
        <taxon>Eukaryota</taxon>
        <taxon>Metazoa</taxon>
        <taxon>Chordata</taxon>
        <taxon>Craniata</taxon>
        <taxon>Vertebrata</taxon>
        <taxon>Euteleostomi</taxon>
        <taxon>Actinopterygii</taxon>
        <taxon>Neopterygii</taxon>
        <taxon>Teleostei</taxon>
        <taxon>Neoteleostei</taxon>
        <taxon>Acanthomorphata</taxon>
        <taxon>Carangaria</taxon>
        <taxon>Carangiformes</taxon>
        <taxon>Echeneidae</taxon>
        <taxon>Echeneis</taxon>
    </lineage>
</organism>
<sequence>MERRNLHACLALMFVASALVSFTSSSSRRHFNATVVDPRGNRPVVPGTRSEKCASQKEWPFCLDDDWGHKCPSGCRIQGLIDRDDHENLKRIEKIRDLLDQNNAKHRSTDVVSNRHSESDRVEADFFAVCLITPSFLGRVRPEVCGTCRRTVQRFLLPTEKNVHSVATTPRAADQRPETDGRLVSS</sequence>
<keyword evidence="5" id="KW-0175">Coiled coil</keyword>
<comment type="subcellular location">
    <subcellularLocation>
        <location evidence="1">Secreted</location>
    </subcellularLocation>
</comment>
<keyword evidence="2" id="KW-0964">Secreted</keyword>
<dbReference type="PANTHER" id="PTHR47221">
    <property type="entry name" value="FIBRINOGEN ALPHA CHAIN"/>
    <property type="match status" value="1"/>
</dbReference>
<dbReference type="GO" id="GO:0034116">
    <property type="term" value="P:positive regulation of heterotypic cell-cell adhesion"/>
    <property type="evidence" value="ECO:0007669"/>
    <property type="project" value="TreeGrafter"/>
</dbReference>
<dbReference type="Proteomes" id="UP000472264">
    <property type="component" value="Chromosome 18"/>
</dbReference>
<keyword evidence="6" id="KW-0094">Blood coagulation</keyword>
<dbReference type="InterPro" id="IPR037579">
    <property type="entry name" value="FIB_ANG-like"/>
</dbReference>
<evidence type="ECO:0000256" key="7">
    <source>
        <dbReference type="ARBA" id="ARBA00023157"/>
    </source>
</evidence>
<evidence type="ECO:0000256" key="1">
    <source>
        <dbReference type="ARBA" id="ARBA00004613"/>
    </source>
</evidence>
<feature type="chain" id="PRO_5025427180" description="Fibrinogen alpha/beta/gamma chain coiled coil domain-containing protein" evidence="10">
    <location>
        <begin position="26"/>
        <end position="186"/>
    </location>
</feature>
<dbReference type="Pfam" id="PF08702">
    <property type="entry name" value="Fib_alpha"/>
    <property type="match status" value="1"/>
</dbReference>
<dbReference type="PANTHER" id="PTHR47221:SF6">
    <property type="entry name" value="FIBRINOGEN ALPHA CHAIN"/>
    <property type="match status" value="1"/>
</dbReference>
<feature type="signal peptide" evidence="10">
    <location>
        <begin position="1"/>
        <end position="25"/>
    </location>
</feature>
<accession>A0A665T2D7</accession>
<name>A0A665T2D7_ECHNA</name>
<evidence type="ECO:0000256" key="6">
    <source>
        <dbReference type="ARBA" id="ARBA00023084"/>
    </source>
</evidence>
<dbReference type="GO" id="GO:0051258">
    <property type="term" value="P:protein polymerization"/>
    <property type="evidence" value="ECO:0007669"/>
    <property type="project" value="InterPro"/>
</dbReference>
<evidence type="ECO:0000256" key="2">
    <source>
        <dbReference type="ARBA" id="ARBA00022525"/>
    </source>
</evidence>
<reference evidence="12" key="1">
    <citation type="submission" date="2021-04" db="EMBL/GenBank/DDBJ databases">
        <authorList>
            <consortium name="Wellcome Sanger Institute Data Sharing"/>
        </authorList>
    </citation>
    <scope>NUCLEOTIDE SEQUENCE [LARGE SCALE GENOMIC DNA]</scope>
</reference>
<evidence type="ECO:0000256" key="3">
    <source>
        <dbReference type="ARBA" id="ARBA00022696"/>
    </source>
</evidence>
<dbReference type="Gene3D" id="1.20.5.50">
    <property type="match status" value="1"/>
</dbReference>
<feature type="domain" description="Fibrinogen alpha/beta/gamma chain coiled coil" evidence="11">
    <location>
        <begin position="55"/>
        <end position="156"/>
    </location>
</feature>
<keyword evidence="3" id="KW-0356">Hemostasis</keyword>
<dbReference type="GO" id="GO:0072377">
    <property type="term" value="P:blood coagulation, common pathway"/>
    <property type="evidence" value="ECO:0007669"/>
    <property type="project" value="TreeGrafter"/>
</dbReference>
<feature type="compositionally biased region" description="Basic and acidic residues" evidence="9">
    <location>
        <begin position="173"/>
        <end position="186"/>
    </location>
</feature>
<reference evidence="12" key="3">
    <citation type="submission" date="2025-09" db="UniProtKB">
        <authorList>
            <consortium name="Ensembl"/>
        </authorList>
    </citation>
    <scope>IDENTIFICATION</scope>
</reference>
<dbReference type="GO" id="GO:0005577">
    <property type="term" value="C:fibrinogen complex"/>
    <property type="evidence" value="ECO:0007669"/>
    <property type="project" value="InterPro"/>
</dbReference>
<evidence type="ECO:0000313" key="13">
    <source>
        <dbReference type="Proteomes" id="UP000472264"/>
    </source>
</evidence>
<evidence type="ECO:0000256" key="10">
    <source>
        <dbReference type="SAM" id="SignalP"/>
    </source>
</evidence>
<dbReference type="GO" id="GO:0070527">
    <property type="term" value="P:platelet aggregation"/>
    <property type="evidence" value="ECO:0007669"/>
    <property type="project" value="TreeGrafter"/>
</dbReference>
<reference evidence="12" key="2">
    <citation type="submission" date="2025-08" db="UniProtKB">
        <authorList>
            <consortium name="Ensembl"/>
        </authorList>
    </citation>
    <scope>IDENTIFICATION</scope>
</reference>
<dbReference type="SMART" id="SM01212">
    <property type="entry name" value="Fib_alpha"/>
    <property type="match status" value="1"/>
</dbReference>
<keyword evidence="4 10" id="KW-0732">Signal</keyword>
<dbReference type="Ensembl" id="ENSENLT00000004489.1">
    <property type="protein sequence ID" value="ENSENLP00000004245.1"/>
    <property type="gene ID" value="ENSENLG00000002093.1"/>
</dbReference>
<evidence type="ECO:0000256" key="5">
    <source>
        <dbReference type="ARBA" id="ARBA00023054"/>
    </source>
</evidence>
<dbReference type="AlphaFoldDB" id="A0A665T2D7"/>
<evidence type="ECO:0000313" key="12">
    <source>
        <dbReference type="Ensembl" id="ENSENLP00000004245.1"/>
    </source>
</evidence>
<evidence type="ECO:0000259" key="11">
    <source>
        <dbReference type="SMART" id="SM01212"/>
    </source>
</evidence>
<protein>
    <recommendedName>
        <fullName evidence="11">Fibrinogen alpha/beta/gamma chain coiled coil domain-containing protein</fullName>
    </recommendedName>
</protein>
<evidence type="ECO:0000256" key="8">
    <source>
        <dbReference type="ARBA" id="ARBA00025974"/>
    </source>
</evidence>
<proteinExistence type="predicted"/>
<dbReference type="GO" id="GO:0030674">
    <property type="term" value="F:protein-macromolecule adaptor activity"/>
    <property type="evidence" value="ECO:0007669"/>
    <property type="project" value="TreeGrafter"/>
</dbReference>
<feature type="region of interest" description="Disordered" evidence="9">
    <location>
        <begin position="165"/>
        <end position="186"/>
    </location>
</feature>